<evidence type="ECO:0000313" key="1">
    <source>
        <dbReference type="EMBL" id="ANB11089.1"/>
    </source>
</evidence>
<dbReference type="Proteomes" id="UP000189580">
    <property type="component" value="Chromosome c"/>
</dbReference>
<dbReference type="OrthoDB" id="10592493at2759"/>
<dbReference type="GeneID" id="30035955"/>
<dbReference type="EMBL" id="CP014500">
    <property type="protein sequence ID" value="ANB11089.1"/>
    <property type="molecule type" value="Genomic_DNA"/>
</dbReference>
<gene>
    <name evidence="1" type="ORF">AWJ20_3885</name>
</gene>
<protein>
    <submittedName>
        <fullName evidence="1">Uncharacterized protein</fullName>
    </submittedName>
</protein>
<evidence type="ECO:0000313" key="2">
    <source>
        <dbReference type="Proteomes" id="UP000189580"/>
    </source>
</evidence>
<proteinExistence type="predicted"/>
<organism evidence="1 2">
    <name type="scientific">Sugiyamaella lignohabitans</name>
    <dbReference type="NCBI Taxonomy" id="796027"/>
    <lineage>
        <taxon>Eukaryota</taxon>
        <taxon>Fungi</taxon>
        <taxon>Dikarya</taxon>
        <taxon>Ascomycota</taxon>
        <taxon>Saccharomycotina</taxon>
        <taxon>Dipodascomycetes</taxon>
        <taxon>Dipodascales</taxon>
        <taxon>Trichomonascaceae</taxon>
        <taxon>Sugiyamaella</taxon>
    </lineage>
</organism>
<reference evidence="1 2" key="1">
    <citation type="submission" date="2016-02" db="EMBL/GenBank/DDBJ databases">
        <title>Complete genome sequence and transcriptome regulation of the pentose utilising yeast Sugiyamaella lignohabitans.</title>
        <authorList>
            <person name="Bellasio M."/>
            <person name="Peymann A."/>
            <person name="Valli M."/>
            <person name="Sipitzky M."/>
            <person name="Graf A."/>
            <person name="Sauer M."/>
            <person name="Marx H."/>
            <person name="Mattanovich D."/>
        </authorList>
    </citation>
    <scope>NUCLEOTIDE SEQUENCE [LARGE SCALE GENOMIC DNA]</scope>
    <source>
        <strain evidence="1 2">CBS 10342</strain>
    </source>
</reference>
<dbReference type="AlphaFoldDB" id="A0A167C157"/>
<dbReference type="KEGG" id="slb:AWJ20_3885"/>
<accession>A0A167C157</accession>
<dbReference type="RefSeq" id="XP_018733566.1">
    <property type="nucleotide sequence ID" value="XM_018880923.1"/>
</dbReference>
<name>A0A167C157_9ASCO</name>
<sequence>MVVAPPIVSQDFNTRTRLLSLTIRVVANARARVTANGRPSGTATTTIVTAVMKIVINSSPFCEGVLTDPGNWTKKRIIRATNKTIAAAKPSLAIPSAILFSFSCKGVASGSS</sequence>
<keyword evidence="2" id="KW-1185">Reference proteome</keyword>